<feature type="non-terminal residue" evidence="2">
    <location>
        <position position="53"/>
    </location>
</feature>
<keyword evidence="1" id="KW-0812">Transmembrane</keyword>
<protein>
    <submittedName>
        <fullName evidence="2">Uncharacterized protein</fullName>
    </submittedName>
</protein>
<dbReference type="EMBL" id="BARW01009791">
    <property type="protein sequence ID" value="GAI84573.1"/>
    <property type="molecule type" value="Genomic_DNA"/>
</dbReference>
<keyword evidence="1" id="KW-1133">Transmembrane helix</keyword>
<feature type="transmembrane region" description="Helical" evidence="1">
    <location>
        <begin position="20"/>
        <end position="37"/>
    </location>
</feature>
<organism evidence="2">
    <name type="scientific">marine sediment metagenome</name>
    <dbReference type="NCBI Taxonomy" id="412755"/>
    <lineage>
        <taxon>unclassified sequences</taxon>
        <taxon>metagenomes</taxon>
        <taxon>ecological metagenomes</taxon>
    </lineage>
</organism>
<comment type="caution">
    <text evidence="2">The sequence shown here is derived from an EMBL/GenBank/DDBJ whole genome shotgun (WGS) entry which is preliminary data.</text>
</comment>
<evidence type="ECO:0000313" key="2">
    <source>
        <dbReference type="EMBL" id="GAI84573.1"/>
    </source>
</evidence>
<name>X1RV86_9ZZZZ</name>
<sequence length="53" mass="6008">MLSAVGLVKISQTFKIKHLALIIIALFIIGTGHKFTLKPRRIYSLNEDMQELP</sequence>
<accession>X1RV86</accession>
<gene>
    <name evidence="2" type="ORF">S12H4_19556</name>
</gene>
<proteinExistence type="predicted"/>
<evidence type="ECO:0000256" key="1">
    <source>
        <dbReference type="SAM" id="Phobius"/>
    </source>
</evidence>
<keyword evidence="1" id="KW-0472">Membrane</keyword>
<dbReference type="AlphaFoldDB" id="X1RV86"/>
<reference evidence="2" key="1">
    <citation type="journal article" date="2014" name="Front. Microbiol.">
        <title>High frequency of phylogenetically diverse reductive dehalogenase-homologous genes in deep subseafloor sedimentary metagenomes.</title>
        <authorList>
            <person name="Kawai M."/>
            <person name="Futagami T."/>
            <person name="Toyoda A."/>
            <person name="Takaki Y."/>
            <person name="Nishi S."/>
            <person name="Hori S."/>
            <person name="Arai W."/>
            <person name="Tsubouchi T."/>
            <person name="Morono Y."/>
            <person name="Uchiyama I."/>
            <person name="Ito T."/>
            <person name="Fujiyama A."/>
            <person name="Inagaki F."/>
            <person name="Takami H."/>
        </authorList>
    </citation>
    <scope>NUCLEOTIDE SEQUENCE</scope>
    <source>
        <strain evidence="2">Expedition CK06-06</strain>
    </source>
</reference>